<dbReference type="Gene3D" id="3.40.630.190">
    <property type="entry name" value="LCP protein"/>
    <property type="match status" value="1"/>
</dbReference>
<dbReference type="EMBL" id="LCMF01000002">
    <property type="protein sequence ID" value="KKU31985.1"/>
    <property type="molecule type" value="Genomic_DNA"/>
</dbReference>
<dbReference type="AlphaFoldDB" id="A0A0G1SF58"/>
<dbReference type="InterPro" id="IPR050922">
    <property type="entry name" value="LytR/CpsA/Psr_CW_biosynth"/>
</dbReference>
<dbReference type="InterPro" id="IPR004474">
    <property type="entry name" value="LytR_CpsA_psr"/>
</dbReference>
<dbReference type="NCBIfam" id="TIGR00350">
    <property type="entry name" value="lytR_cpsA_psr"/>
    <property type="match status" value="1"/>
</dbReference>
<comment type="caution">
    <text evidence="4">The sequence shown here is derived from an EMBL/GenBank/DDBJ whole genome shotgun (WGS) entry which is preliminary data.</text>
</comment>
<comment type="similarity">
    <text evidence="1">Belongs to the LytR/CpsA/Psr (LCP) family.</text>
</comment>
<proteinExistence type="inferred from homology"/>
<dbReference type="PANTHER" id="PTHR33392:SF6">
    <property type="entry name" value="POLYISOPRENYL-TEICHOIC ACID--PEPTIDOGLYCAN TEICHOIC ACID TRANSFERASE TAGU"/>
    <property type="match status" value="1"/>
</dbReference>
<evidence type="ECO:0000313" key="5">
    <source>
        <dbReference type="Proteomes" id="UP000034732"/>
    </source>
</evidence>
<gene>
    <name evidence="4" type="ORF">UX44_C0002G0018</name>
</gene>
<feature type="domain" description="Cell envelope-related transcriptional attenuator" evidence="3">
    <location>
        <begin position="103"/>
        <end position="262"/>
    </location>
</feature>
<keyword evidence="2" id="KW-1133">Transmembrane helix</keyword>
<keyword evidence="2" id="KW-0472">Membrane</keyword>
<dbReference type="Pfam" id="PF03816">
    <property type="entry name" value="LytR_cpsA_psr"/>
    <property type="match status" value="1"/>
</dbReference>
<evidence type="ECO:0000259" key="3">
    <source>
        <dbReference type="Pfam" id="PF03816"/>
    </source>
</evidence>
<sequence>MTPNIFMKYVNLLQNKEAQTLGAGIPNGKRGSLHKNKTFWIFLTLFLFIVTAIFIAGTSSLFDPVSIVASVAGANLKETDGRTNVLILGSDKRAVGELGNSLTDTILVASIGNVESNVVLISLPRDLWVESPLGYHAKINSVYAYGGSNEMSQVVQNVLDTPIHYYVVVDFGVFRDVVNILGGVGINVDESFDDFAFPVEGKETAPETDRYQTIHFDKGPTVMDGETALKYVRSRKGTNGEGTDFARSKRQQKMILAIKDKVLSLQTLMNIPKLKELYDIYSKNVDTNIDFETAQSFYLLSQKLNFNSFRTFVLDDRSAASEGGLLYAPVDRSLYGDAYVLIPRAGDFSQIHAYVQKFIFGE</sequence>
<evidence type="ECO:0000256" key="1">
    <source>
        <dbReference type="ARBA" id="ARBA00006068"/>
    </source>
</evidence>
<feature type="transmembrane region" description="Helical" evidence="2">
    <location>
        <begin position="39"/>
        <end position="62"/>
    </location>
</feature>
<organism evidence="4 5">
    <name type="scientific">candidate division WWE3 bacterium GW2011_GWA1_46_21</name>
    <dbReference type="NCBI Taxonomy" id="1619107"/>
    <lineage>
        <taxon>Bacteria</taxon>
        <taxon>Katanobacteria</taxon>
    </lineage>
</organism>
<evidence type="ECO:0000313" key="4">
    <source>
        <dbReference type="EMBL" id="KKU31985.1"/>
    </source>
</evidence>
<dbReference type="Proteomes" id="UP000034732">
    <property type="component" value="Unassembled WGS sequence"/>
</dbReference>
<keyword evidence="2" id="KW-0812">Transmembrane</keyword>
<accession>A0A0G1SF58</accession>
<name>A0A0G1SF58_UNCKA</name>
<dbReference type="PANTHER" id="PTHR33392">
    <property type="entry name" value="POLYISOPRENYL-TEICHOIC ACID--PEPTIDOGLYCAN TEICHOIC ACID TRANSFERASE TAGU"/>
    <property type="match status" value="1"/>
</dbReference>
<protein>
    <submittedName>
        <fullName evidence="4">Cell envelope-related transcriptional attenuator</fullName>
    </submittedName>
</protein>
<evidence type="ECO:0000256" key="2">
    <source>
        <dbReference type="SAM" id="Phobius"/>
    </source>
</evidence>
<reference evidence="4 5" key="1">
    <citation type="journal article" date="2015" name="Nature">
        <title>rRNA introns, odd ribosomes, and small enigmatic genomes across a large radiation of phyla.</title>
        <authorList>
            <person name="Brown C.T."/>
            <person name="Hug L.A."/>
            <person name="Thomas B.C."/>
            <person name="Sharon I."/>
            <person name="Castelle C.J."/>
            <person name="Singh A."/>
            <person name="Wilkins M.J."/>
            <person name="Williams K.H."/>
            <person name="Banfield J.F."/>
        </authorList>
    </citation>
    <scope>NUCLEOTIDE SEQUENCE [LARGE SCALE GENOMIC DNA]</scope>
</reference>